<comment type="caution">
    <text evidence="2">The sequence shown here is derived from an EMBL/GenBank/DDBJ whole genome shotgun (WGS) entry which is preliminary data.</text>
</comment>
<dbReference type="Proteomes" id="UP001596096">
    <property type="component" value="Unassembled WGS sequence"/>
</dbReference>
<evidence type="ECO:0000313" key="3">
    <source>
        <dbReference type="Proteomes" id="UP001596096"/>
    </source>
</evidence>
<dbReference type="Pfam" id="PF03576">
    <property type="entry name" value="Peptidase_S58"/>
    <property type="match status" value="2"/>
</dbReference>
<dbReference type="EMBL" id="JBHSNW010000003">
    <property type="protein sequence ID" value="MFC5815084.1"/>
    <property type="molecule type" value="Genomic_DNA"/>
</dbReference>
<feature type="region of interest" description="Disordered" evidence="1">
    <location>
        <begin position="143"/>
        <end position="200"/>
    </location>
</feature>
<evidence type="ECO:0000256" key="1">
    <source>
        <dbReference type="SAM" id="MobiDB-lite"/>
    </source>
</evidence>
<name>A0ABW1BQR1_9ACTN</name>
<dbReference type="RefSeq" id="WP_219549125.1">
    <property type="nucleotide sequence ID" value="NZ_JAHKRN010000044.1"/>
</dbReference>
<dbReference type="InterPro" id="IPR005321">
    <property type="entry name" value="Peptidase_S58_DmpA"/>
</dbReference>
<reference evidence="3" key="1">
    <citation type="journal article" date="2019" name="Int. J. Syst. Evol. Microbiol.">
        <title>The Global Catalogue of Microorganisms (GCM) 10K type strain sequencing project: providing services to taxonomists for standard genome sequencing and annotation.</title>
        <authorList>
            <consortium name="The Broad Institute Genomics Platform"/>
            <consortium name="The Broad Institute Genome Sequencing Center for Infectious Disease"/>
            <person name="Wu L."/>
            <person name="Ma J."/>
        </authorList>
    </citation>
    <scope>NUCLEOTIDE SEQUENCE [LARGE SCALE GENOMIC DNA]</scope>
    <source>
        <strain evidence="3">CGMCC 4.7106</strain>
    </source>
</reference>
<organism evidence="2 3">
    <name type="scientific">Nonomuraea harbinensis</name>
    <dbReference type="NCBI Taxonomy" id="1286938"/>
    <lineage>
        <taxon>Bacteria</taxon>
        <taxon>Bacillati</taxon>
        <taxon>Actinomycetota</taxon>
        <taxon>Actinomycetes</taxon>
        <taxon>Streptosporangiales</taxon>
        <taxon>Streptosporangiaceae</taxon>
        <taxon>Nonomuraea</taxon>
    </lineage>
</organism>
<proteinExistence type="predicted"/>
<gene>
    <name evidence="2" type="ORF">ACFPUY_08310</name>
</gene>
<accession>A0ABW1BQR1</accession>
<evidence type="ECO:0000313" key="2">
    <source>
        <dbReference type="EMBL" id="MFC5815084.1"/>
    </source>
</evidence>
<keyword evidence="3" id="KW-1185">Reference proteome</keyword>
<dbReference type="PANTHER" id="PTHR36512">
    <property type="entry name" value="D-AMINOPEPTIDASE"/>
    <property type="match status" value="1"/>
</dbReference>
<protein>
    <submittedName>
        <fullName evidence="2">P1 family peptidase</fullName>
    </submittedName>
</protein>
<feature type="compositionally biased region" description="Low complexity" evidence="1">
    <location>
        <begin position="171"/>
        <end position="200"/>
    </location>
</feature>
<sequence length="449" mass="43041">MTPGATNSLLDVAGLRVGHHHRAGGGYRTGTTVVLAPSGGMVAGVDVRGAAPGTRETELLDPRNLVERVHAIVLTGGSAYGLSAACGVMSRLADAGVGFPVEGGVVPIVPAAVIYDLGRGGAFRATPDAAFGEAAHDAALHPAPSLTATPATGVTPARPAAPVTGHGTLHAAPGASPSARASSAADVEPAGTSGVAPAGPAGGPYVASGGAAVSARGSFTPASAADGEAGAASGGACGESAAGHVSGSVGAGAGAVAGGLAGGVGTASVVLPSGATVAALAVVNAAGSVLDPGSGALAGARYGLPGEFDHLREPSAEETAAWRPSGVTSLNTTIGVVATDLTLTKAQCAKLAAVAHDGLARAIRPAHTMVDGDTIFAVATCALPEPGGEQRVFGERAGEDEPPGAELHDLLAAGADVFSRAVAHAVLAATGREGAPAYLDVFPSAMRTS</sequence>
<dbReference type="PANTHER" id="PTHR36512:SF3">
    <property type="entry name" value="BLR5678 PROTEIN"/>
    <property type="match status" value="1"/>
</dbReference>